<dbReference type="NCBIfam" id="TIGR04294">
    <property type="entry name" value="pre_pil_HX9DG"/>
    <property type="match status" value="1"/>
</dbReference>
<dbReference type="PROSITE" id="PS00409">
    <property type="entry name" value="PROKAR_NTER_METHYL"/>
    <property type="match status" value="1"/>
</dbReference>
<dbReference type="AlphaFoldDB" id="A0A5C6CB86"/>
<evidence type="ECO:0000313" key="3">
    <source>
        <dbReference type="Proteomes" id="UP000316304"/>
    </source>
</evidence>
<evidence type="ECO:0000259" key="1">
    <source>
        <dbReference type="Pfam" id="PF07596"/>
    </source>
</evidence>
<dbReference type="EMBL" id="SJPT01000008">
    <property type="protein sequence ID" value="TWU20691.1"/>
    <property type="molecule type" value="Genomic_DNA"/>
</dbReference>
<name>A0A5C6CB86_9BACT</name>
<proteinExistence type="predicted"/>
<keyword evidence="3" id="KW-1185">Reference proteome</keyword>
<dbReference type="SUPFAM" id="SSF54523">
    <property type="entry name" value="Pili subunits"/>
    <property type="match status" value="1"/>
</dbReference>
<accession>A0A5C6CB86</accession>
<organism evidence="2 3">
    <name type="scientific">Novipirellula galeiformis</name>
    <dbReference type="NCBI Taxonomy" id="2528004"/>
    <lineage>
        <taxon>Bacteria</taxon>
        <taxon>Pseudomonadati</taxon>
        <taxon>Planctomycetota</taxon>
        <taxon>Planctomycetia</taxon>
        <taxon>Pirellulales</taxon>
        <taxon>Pirellulaceae</taxon>
        <taxon>Novipirellula</taxon>
    </lineage>
</organism>
<sequence length="350" mass="37289">MSHRSKTGFTLVELLVVIAIIGVLVGLLLPAVQAAREAARRMSCSNNMKQLGLALHNYHDTHNSLPFWSYQSPDNIVYSSFIAILPFIEQQALYDQITSATTINGVTYPPYGIYTFDSDYTPWYTHIPGYVCPSDPGSGNNQGADQGRNSYCFSLGDWTPDRHDTSTRGPFARRKAFNFSAILDGLSNTIAMGERGIGDSTSTISGGRIKGRFVVSHTSVGSSPTANNPITCLATVGTSGMYKTTFQTRGPGGIAWRNGSTGVTSINTILPPNGPSCNRESDFGMRILTTASSYHPGGVMALKCDGSVTFITDSIDTGDLSSPSVAQGPSPYGIWGALGSKDGSEVVTLP</sequence>
<dbReference type="NCBIfam" id="TIGR02532">
    <property type="entry name" value="IV_pilin_GFxxxE"/>
    <property type="match status" value="1"/>
</dbReference>
<dbReference type="InterPro" id="IPR011453">
    <property type="entry name" value="DUF1559"/>
</dbReference>
<dbReference type="Pfam" id="PF07596">
    <property type="entry name" value="SBP_bac_10"/>
    <property type="match status" value="1"/>
</dbReference>
<reference evidence="2 3" key="1">
    <citation type="submission" date="2019-02" db="EMBL/GenBank/DDBJ databases">
        <title>Deep-cultivation of Planctomycetes and their phenomic and genomic characterization uncovers novel biology.</title>
        <authorList>
            <person name="Wiegand S."/>
            <person name="Jogler M."/>
            <person name="Boedeker C."/>
            <person name="Pinto D."/>
            <person name="Vollmers J."/>
            <person name="Rivas-Marin E."/>
            <person name="Kohn T."/>
            <person name="Peeters S.H."/>
            <person name="Heuer A."/>
            <person name="Rast P."/>
            <person name="Oberbeckmann S."/>
            <person name="Bunk B."/>
            <person name="Jeske O."/>
            <person name="Meyerdierks A."/>
            <person name="Storesund J.E."/>
            <person name="Kallscheuer N."/>
            <person name="Luecker S."/>
            <person name="Lage O.M."/>
            <person name="Pohl T."/>
            <person name="Merkel B.J."/>
            <person name="Hornburger P."/>
            <person name="Mueller R.-W."/>
            <person name="Bruemmer F."/>
            <person name="Labrenz M."/>
            <person name="Spormann A.M."/>
            <person name="Op Den Camp H."/>
            <person name="Overmann J."/>
            <person name="Amann R."/>
            <person name="Jetten M.S.M."/>
            <person name="Mascher T."/>
            <person name="Medema M.H."/>
            <person name="Devos D.P."/>
            <person name="Kaster A.-K."/>
            <person name="Ovreas L."/>
            <person name="Rohde M."/>
            <person name="Galperin M.Y."/>
            <person name="Jogler C."/>
        </authorList>
    </citation>
    <scope>NUCLEOTIDE SEQUENCE [LARGE SCALE GENOMIC DNA]</scope>
    <source>
        <strain evidence="2 3">Pla52o</strain>
    </source>
</reference>
<dbReference type="RefSeq" id="WP_146596576.1">
    <property type="nucleotide sequence ID" value="NZ_SJPT01000008.1"/>
</dbReference>
<feature type="domain" description="DUF1559" evidence="1">
    <location>
        <begin position="33"/>
        <end position="317"/>
    </location>
</feature>
<dbReference type="PANTHER" id="PTHR30093">
    <property type="entry name" value="GENERAL SECRETION PATHWAY PROTEIN G"/>
    <property type="match status" value="1"/>
</dbReference>
<dbReference type="InterPro" id="IPR012902">
    <property type="entry name" value="N_methyl_site"/>
</dbReference>
<protein>
    <recommendedName>
        <fullName evidence="1">DUF1559 domain-containing protein</fullName>
    </recommendedName>
</protein>
<dbReference type="PANTHER" id="PTHR30093:SF2">
    <property type="entry name" value="TYPE II SECRETION SYSTEM PROTEIN H"/>
    <property type="match status" value="1"/>
</dbReference>
<gene>
    <name evidence="2" type="ORF">Pla52o_45700</name>
</gene>
<dbReference type="OrthoDB" id="241541at2"/>
<evidence type="ECO:0000313" key="2">
    <source>
        <dbReference type="EMBL" id="TWU20691.1"/>
    </source>
</evidence>
<dbReference type="Proteomes" id="UP000316304">
    <property type="component" value="Unassembled WGS sequence"/>
</dbReference>
<dbReference type="Pfam" id="PF07963">
    <property type="entry name" value="N_methyl"/>
    <property type="match status" value="1"/>
</dbReference>
<dbReference type="InterPro" id="IPR027558">
    <property type="entry name" value="Pre_pil_HX9DG_C"/>
</dbReference>
<dbReference type="Gene3D" id="3.30.700.10">
    <property type="entry name" value="Glycoprotein, Type 4 Pilin"/>
    <property type="match status" value="1"/>
</dbReference>
<comment type="caution">
    <text evidence="2">The sequence shown here is derived from an EMBL/GenBank/DDBJ whole genome shotgun (WGS) entry which is preliminary data.</text>
</comment>
<dbReference type="InterPro" id="IPR045584">
    <property type="entry name" value="Pilin-like"/>
</dbReference>